<keyword evidence="3" id="KW-1185">Reference proteome</keyword>
<dbReference type="Proteomes" id="UP000007304">
    <property type="component" value="Unassembled WGS sequence"/>
</dbReference>
<dbReference type="Pfam" id="PF09729">
    <property type="entry name" value="Gti1_Pac2"/>
    <property type="match status" value="1"/>
</dbReference>
<feature type="compositionally biased region" description="Polar residues" evidence="1">
    <location>
        <begin position="319"/>
        <end position="329"/>
    </location>
</feature>
<dbReference type="VEuPathDB" id="FungiDB:HMPREF1120_06339"/>
<evidence type="ECO:0008006" key="4">
    <source>
        <dbReference type="Google" id="ProtNLM"/>
    </source>
</evidence>
<dbReference type="GO" id="GO:0003677">
    <property type="term" value="F:DNA binding"/>
    <property type="evidence" value="ECO:0007669"/>
    <property type="project" value="TreeGrafter"/>
</dbReference>
<accession>H6C3W2</accession>
<dbReference type="PANTHER" id="PTHR28027:SF1">
    <property type="entry name" value="CAMP INDEPENDENT REGULATORY PROTEIN (AFU_ORTHOLOGUE AFUA_3G09640)"/>
    <property type="match status" value="1"/>
</dbReference>
<feature type="compositionally biased region" description="Low complexity" evidence="1">
    <location>
        <begin position="337"/>
        <end position="357"/>
    </location>
</feature>
<feature type="region of interest" description="Disordered" evidence="1">
    <location>
        <begin position="81"/>
        <end position="126"/>
    </location>
</feature>
<name>H6C3W2_EXODN</name>
<evidence type="ECO:0000313" key="3">
    <source>
        <dbReference type="Proteomes" id="UP000007304"/>
    </source>
</evidence>
<evidence type="ECO:0000256" key="1">
    <source>
        <dbReference type="SAM" id="MobiDB-lite"/>
    </source>
</evidence>
<proteinExistence type="predicted"/>
<dbReference type="InParanoid" id="H6C3W2"/>
<reference evidence="2" key="1">
    <citation type="submission" date="2011-07" db="EMBL/GenBank/DDBJ databases">
        <title>The Genome Sequence of Exophiala (Wangiella) dermatitidis NIH/UT8656.</title>
        <authorList>
            <consortium name="The Broad Institute Genome Sequencing Platform"/>
            <person name="Cuomo C."/>
            <person name="Wang Z."/>
            <person name="Hunicke-Smith S."/>
            <person name="Szanislo P.J."/>
            <person name="Earl A."/>
            <person name="Young S.K."/>
            <person name="Zeng Q."/>
            <person name="Gargeya S."/>
            <person name="Fitzgerald M."/>
            <person name="Haas B."/>
            <person name="Abouelleil A."/>
            <person name="Alvarado L."/>
            <person name="Arachchi H.M."/>
            <person name="Berlin A."/>
            <person name="Brown A."/>
            <person name="Chapman S.B."/>
            <person name="Chen Z."/>
            <person name="Dunbar C."/>
            <person name="Freedman E."/>
            <person name="Gearin G."/>
            <person name="Gellesch M."/>
            <person name="Goldberg J."/>
            <person name="Griggs A."/>
            <person name="Gujja S."/>
            <person name="Heiman D."/>
            <person name="Howarth C."/>
            <person name="Larson L."/>
            <person name="Lui A."/>
            <person name="MacDonald P.J.P."/>
            <person name="Montmayeur A."/>
            <person name="Murphy C."/>
            <person name="Neiman D."/>
            <person name="Pearson M."/>
            <person name="Priest M."/>
            <person name="Roberts A."/>
            <person name="Saif S."/>
            <person name="Shea T."/>
            <person name="Shenoy N."/>
            <person name="Sisk P."/>
            <person name="Stolte C."/>
            <person name="Sykes S."/>
            <person name="Wortman J."/>
            <person name="Nusbaum C."/>
            <person name="Birren B."/>
        </authorList>
    </citation>
    <scope>NUCLEOTIDE SEQUENCE</scope>
    <source>
        <strain evidence="2">NIH/UT8656</strain>
    </source>
</reference>
<dbReference type="GeneID" id="20310978"/>
<feature type="compositionally biased region" description="Polar residues" evidence="1">
    <location>
        <begin position="434"/>
        <end position="444"/>
    </location>
</feature>
<feature type="region of interest" description="Disordered" evidence="1">
    <location>
        <begin position="285"/>
        <end position="461"/>
    </location>
</feature>
<feature type="compositionally biased region" description="Polar residues" evidence="1">
    <location>
        <begin position="88"/>
        <end position="111"/>
    </location>
</feature>
<feature type="compositionally biased region" description="Low complexity" evidence="1">
    <location>
        <begin position="286"/>
        <end position="296"/>
    </location>
</feature>
<dbReference type="RefSeq" id="XP_009158788.1">
    <property type="nucleotide sequence ID" value="XM_009160540.1"/>
</dbReference>
<dbReference type="HOGENOM" id="CLU_027883_0_0_1"/>
<gene>
    <name evidence="2" type="ORF">HMPREF1120_06339</name>
</gene>
<dbReference type="OMA" id="TTRTHAM"/>
<protein>
    <recommendedName>
        <fullName evidence="4">cAMP-independent regulatory protein pac2</fullName>
    </recommendedName>
</protein>
<dbReference type="eggNOG" id="KOG4476">
    <property type="taxonomic scope" value="Eukaryota"/>
</dbReference>
<dbReference type="PANTHER" id="PTHR28027">
    <property type="entry name" value="TRANSCRIPTIONAL REGULATOR MIT1"/>
    <property type="match status" value="1"/>
</dbReference>
<dbReference type="AlphaFoldDB" id="H6C3W2"/>
<dbReference type="EMBL" id="JH226134">
    <property type="protein sequence ID" value="EHY58327.1"/>
    <property type="molecule type" value="Genomic_DNA"/>
</dbReference>
<feature type="compositionally biased region" description="Polar residues" evidence="1">
    <location>
        <begin position="407"/>
        <end position="423"/>
    </location>
</feature>
<sequence>METYNGHVRTPADAIILFEACRLGILPRVQRRLSEKERQSIRSGSVFVWDEREAGMRRWTDGKSWSASRVSGSFLTYREMEGKRGGQTFPSNASKGTKTPESTAEDPSQNGEAEDGPDGYRYKPDGLMKQSFSITTSQGQHLHLISYYSRSHPTAQVLRQPSTDPNLAHVVPAKGLYPESTINDQSSVPAVTRSPMVGVPSYVVSPSTPGYHRPTPANPHPYLPLGYIPHPTYIYPISPIHTPPGHYPLQHYASLPPGVSLPPGAPLPPGLPPLPYGHAPYPPPHALALHHAPPSSYDQRPLRNTDSRSPGPAPLPPATSAQGSSAPHNTTQPPPTQQQANSSVSATAPASTAESGTENPASSNQVDPTLANSTNGGEGQPNANTPRAEQGQSEPRPAETAGVGASQAPTITSLVHNITTSLPPTEKVHGGSEVNRQGSTSPGGTKNGAPPQDIPSEKLGFREDKRALSKLDRVFARVIDLCQVIVWSVA</sequence>
<evidence type="ECO:0000313" key="2">
    <source>
        <dbReference type="EMBL" id="EHY58327.1"/>
    </source>
</evidence>
<dbReference type="InterPro" id="IPR018608">
    <property type="entry name" value="Gti1/Pac2"/>
</dbReference>
<organism evidence="2 3">
    <name type="scientific">Exophiala dermatitidis (strain ATCC 34100 / CBS 525.76 / NIH/UT8656)</name>
    <name type="common">Black yeast</name>
    <name type="synonym">Wangiella dermatitidis</name>
    <dbReference type="NCBI Taxonomy" id="858893"/>
    <lineage>
        <taxon>Eukaryota</taxon>
        <taxon>Fungi</taxon>
        <taxon>Dikarya</taxon>
        <taxon>Ascomycota</taxon>
        <taxon>Pezizomycotina</taxon>
        <taxon>Eurotiomycetes</taxon>
        <taxon>Chaetothyriomycetidae</taxon>
        <taxon>Chaetothyriales</taxon>
        <taxon>Herpotrichiellaceae</taxon>
        <taxon>Exophiala</taxon>
    </lineage>
</organism>
<feature type="compositionally biased region" description="Polar residues" evidence="1">
    <location>
        <begin position="358"/>
        <end position="393"/>
    </location>
</feature>
<dbReference type="OrthoDB" id="5572844at2759"/>